<evidence type="ECO:0000256" key="3">
    <source>
        <dbReference type="ARBA" id="ARBA00022448"/>
    </source>
</evidence>
<feature type="transmembrane region" description="Helical" evidence="9">
    <location>
        <begin position="290"/>
        <end position="312"/>
    </location>
</feature>
<protein>
    <submittedName>
        <fullName evidence="10">Putative permease</fullName>
    </submittedName>
</protein>
<sequence>METNSSFLERTFSLNERKTNAKTEFLAGLTTFMTMSYILVVNPNMLSETGMDKGGVFTATIVASIIAMLFMGLFANLPFALSAGMGLNAFFTYTVVLSMGHDWSYALTAVFLEGIIFIVMSFFNIREAIFTSIPMSLKNAVSVGIGLFITLVGLISAGVIVNNDATLISLGEIASRPSLVFIVSLMVMALLTAKNVKGALLYGIITGTVLALILGVSHLPGGMLFSLPPSLSPVAFKLHWGDLFTFDMFSVMFTFLFVDLFDTVGTLTGVATKADLIDKDGNLPGVGRALLSDAIGTVVGALLGTSTVTTFVESASGVADGGRTGLTSLSCAFFFFVSLFLFPIFSIVPAQATSAALVMVGLFMISPINQIKLDDYTESVPAFLTMVTMPFAYSIAEGISVGMISYVILKVATGRGKEVSPVMYLLALIFTFRYLRPILPL</sequence>
<dbReference type="PIRSF" id="PIRSF005353">
    <property type="entry name" value="PbuG"/>
    <property type="match status" value="1"/>
</dbReference>
<comment type="similarity">
    <text evidence="2 8">Belongs to the nucleobase:cation symporter-2 (NCS2) (TC 2.A.40) family. Azg-like subfamily.</text>
</comment>
<evidence type="ECO:0000256" key="6">
    <source>
        <dbReference type="ARBA" id="ARBA00022989"/>
    </source>
</evidence>
<keyword evidence="5 8" id="KW-0812">Transmembrane</keyword>
<comment type="caution">
    <text evidence="10">The sequence shown here is derived from an EMBL/GenBank/DDBJ whole genome shotgun (WGS) entry which is preliminary data.</text>
</comment>
<evidence type="ECO:0000256" key="4">
    <source>
        <dbReference type="ARBA" id="ARBA00022475"/>
    </source>
</evidence>
<feature type="transmembrane region" description="Helical" evidence="9">
    <location>
        <begin position="105"/>
        <end position="125"/>
    </location>
</feature>
<feature type="transmembrane region" description="Helical" evidence="9">
    <location>
        <begin position="137"/>
        <end position="161"/>
    </location>
</feature>
<keyword evidence="7 8" id="KW-0472">Membrane</keyword>
<dbReference type="PANTHER" id="PTHR43337:SF1">
    <property type="entry name" value="XANTHINE_URACIL PERMEASE C887.17-RELATED"/>
    <property type="match status" value="1"/>
</dbReference>
<dbReference type="Pfam" id="PF00860">
    <property type="entry name" value="Xan_ur_permease"/>
    <property type="match status" value="1"/>
</dbReference>
<dbReference type="InterPro" id="IPR026033">
    <property type="entry name" value="Azg-like_bact_archaea"/>
</dbReference>
<dbReference type="RefSeq" id="WP_060800473.1">
    <property type="nucleotide sequence ID" value="NZ_KQ957104.1"/>
</dbReference>
<name>A0A133PKY7_9FIRM</name>
<feature type="transmembrane region" description="Helical" evidence="9">
    <location>
        <begin position="324"/>
        <end position="345"/>
    </location>
</feature>
<dbReference type="GO" id="GO:0005886">
    <property type="term" value="C:plasma membrane"/>
    <property type="evidence" value="ECO:0007669"/>
    <property type="project" value="UniProtKB-SubCell"/>
</dbReference>
<evidence type="ECO:0000256" key="9">
    <source>
        <dbReference type="SAM" id="Phobius"/>
    </source>
</evidence>
<dbReference type="InterPro" id="IPR045018">
    <property type="entry name" value="Azg-like"/>
</dbReference>
<reference evidence="10 11" key="1">
    <citation type="submission" date="2016-01" db="EMBL/GenBank/DDBJ databases">
        <authorList>
            <person name="Oliw E.H."/>
        </authorList>
    </citation>
    <scope>NUCLEOTIDE SEQUENCE [LARGE SCALE GENOMIC DNA]</scope>
    <source>
        <strain evidence="10 11">CMW7756A</strain>
    </source>
</reference>
<dbReference type="GO" id="GO:0005345">
    <property type="term" value="F:purine nucleobase transmembrane transporter activity"/>
    <property type="evidence" value="ECO:0007669"/>
    <property type="project" value="TreeGrafter"/>
</dbReference>
<feature type="transmembrane region" description="Helical" evidence="9">
    <location>
        <begin position="173"/>
        <end position="193"/>
    </location>
</feature>
<feature type="transmembrane region" description="Helical" evidence="9">
    <location>
        <begin position="79"/>
        <end position="99"/>
    </location>
</feature>
<feature type="transmembrane region" description="Helical" evidence="9">
    <location>
        <begin position="391"/>
        <end position="409"/>
    </location>
</feature>
<evidence type="ECO:0000256" key="7">
    <source>
        <dbReference type="ARBA" id="ARBA00023136"/>
    </source>
</evidence>
<keyword evidence="3 8" id="KW-0813">Transport</keyword>
<evidence type="ECO:0000256" key="5">
    <source>
        <dbReference type="ARBA" id="ARBA00022692"/>
    </source>
</evidence>
<proteinExistence type="inferred from homology"/>
<gene>
    <name evidence="10" type="ORF">HMPREF3229_01456</name>
</gene>
<evidence type="ECO:0000256" key="2">
    <source>
        <dbReference type="ARBA" id="ARBA00005697"/>
    </source>
</evidence>
<evidence type="ECO:0000256" key="1">
    <source>
        <dbReference type="ARBA" id="ARBA00004651"/>
    </source>
</evidence>
<dbReference type="InterPro" id="IPR006043">
    <property type="entry name" value="NCS2"/>
</dbReference>
<dbReference type="AlphaFoldDB" id="A0A133PKY7"/>
<feature type="transmembrane region" description="Helical" evidence="9">
    <location>
        <begin position="54"/>
        <end position="74"/>
    </location>
</feature>
<dbReference type="EMBL" id="LRQE01000037">
    <property type="protein sequence ID" value="KXA29206.1"/>
    <property type="molecule type" value="Genomic_DNA"/>
</dbReference>
<keyword evidence="4 8" id="KW-1003">Cell membrane</keyword>
<evidence type="ECO:0000313" key="10">
    <source>
        <dbReference type="EMBL" id="KXA29206.1"/>
    </source>
</evidence>
<feature type="transmembrane region" description="Helical" evidence="9">
    <location>
        <begin position="352"/>
        <end position="371"/>
    </location>
</feature>
<evidence type="ECO:0000256" key="8">
    <source>
        <dbReference type="PIRNR" id="PIRNR005353"/>
    </source>
</evidence>
<feature type="transmembrane region" description="Helical" evidence="9">
    <location>
        <begin position="25"/>
        <end position="42"/>
    </location>
</feature>
<organism evidence="10">
    <name type="scientific">Peptoniphilus harei</name>
    <dbReference type="NCBI Taxonomy" id="54005"/>
    <lineage>
        <taxon>Bacteria</taxon>
        <taxon>Bacillati</taxon>
        <taxon>Bacillota</taxon>
        <taxon>Tissierellia</taxon>
        <taxon>Tissierellales</taxon>
        <taxon>Peptoniphilaceae</taxon>
        <taxon>Peptoniphilus</taxon>
    </lineage>
</organism>
<keyword evidence="6 8" id="KW-1133">Transmembrane helix</keyword>
<feature type="transmembrane region" description="Helical" evidence="9">
    <location>
        <begin position="200"/>
        <end position="228"/>
    </location>
</feature>
<comment type="subcellular location">
    <subcellularLocation>
        <location evidence="1 8">Cell membrane</location>
        <topology evidence="1 8">Multi-pass membrane protein</topology>
    </subcellularLocation>
</comment>
<evidence type="ECO:0000313" key="11">
    <source>
        <dbReference type="Proteomes" id="UP000070174"/>
    </source>
</evidence>
<dbReference type="PATRIC" id="fig|54005.3.peg.1420"/>
<accession>A0A133PKY7</accession>
<dbReference type="Proteomes" id="UP000070174">
    <property type="component" value="Unassembled WGS sequence"/>
</dbReference>
<feature type="transmembrane region" description="Helical" evidence="9">
    <location>
        <begin position="248"/>
        <end position="270"/>
    </location>
</feature>
<dbReference type="PANTHER" id="PTHR43337">
    <property type="entry name" value="XANTHINE/URACIL PERMEASE C887.17-RELATED"/>
    <property type="match status" value="1"/>
</dbReference>